<dbReference type="PANTHER" id="PTHR34501">
    <property type="entry name" value="PROTEIN YDDL-RELATED"/>
    <property type="match status" value="1"/>
</dbReference>
<keyword evidence="14" id="KW-1185">Reference proteome</keyword>
<proteinExistence type="predicted"/>
<evidence type="ECO:0000256" key="7">
    <source>
        <dbReference type="ARBA" id="ARBA00023065"/>
    </source>
</evidence>
<comment type="subunit">
    <text evidence="2">Homotrimer.</text>
</comment>
<evidence type="ECO:0000256" key="8">
    <source>
        <dbReference type="ARBA" id="ARBA00023114"/>
    </source>
</evidence>
<dbReference type="InterPro" id="IPR033900">
    <property type="entry name" value="Gram_neg_porin_domain"/>
</dbReference>
<feature type="domain" description="Porin" evidence="12">
    <location>
        <begin position="13"/>
        <end position="305"/>
    </location>
</feature>
<keyword evidence="9" id="KW-0472">Membrane</keyword>
<dbReference type="InterPro" id="IPR023614">
    <property type="entry name" value="Porin_dom_sf"/>
</dbReference>
<dbReference type="InterPro" id="IPR002299">
    <property type="entry name" value="Porin_Neis"/>
</dbReference>
<organism evidence="13 14">
    <name type="scientific">Alcanivorax quisquiliarum</name>
    <dbReference type="NCBI Taxonomy" id="2933565"/>
    <lineage>
        <taxon>Bacteria</taxon>
        <taxon>Pseudomonadati</taxon>
        <taxon>Pseudomonadota</taxon>
        <taxon>Gammaproteobacteria</taxon>
        <taxon>Oceanospirillales</taxon>
        <taxon>Alcanivoracaceae</taxon>
        <taxon>Alcanivorax</taxon>
    </lineage>
</organism>
<evidence type="ECO:0000313" key="14">
    <source>
        <dbReference type="Proteomes" id="UP001165524"/>
    </source>
</evidence>
<keyword evidence="4" id="KW-1134">Transmembrane beta strand</keyword>
<dbReference type="RefSeq" id="WP_246950495.1">
    <property type="nucleotide sequence ID" value="NZ_JALKII010000003.1"/>
</dbReference>
<dbReference type="PRINTS" id="PR00182">
    <property type="entry name" value="ECOLNEIPORIN"/>
</dbReference>
<dbReference type="CDD" id="cd00342">
    <property type="entry name" value="gram_neg_porins"/>
    <property type="match status" value="1"/>
</dbReference>
<evidence type="ECO:0000256" key="3">
    <source>
        <dbReference type="ARBA" id="ARBA00022448"/>
    </source>
</evidence>
<dbReference type="Pfam" id="PF13609">
    <property type="entry name" value="Porin_4"/>
    <property type="match status" value="1"/>
</dbReference>
<keyword evidence="7" id="KW-0406">Ion transport</keyword>
<evidence type="ECO:0000256" key="4">
    <source>
        <dbReference type="ARBA" id="ARBA00022452"/>
    </source>
</evidence>
<dbReference type="Gene3D" id="2.40.160.10">
    <property type="entry name" value="Porin"/>
    <property type="match status" value="1"/>
</dbReference>
<evidence type="ECO:0000313" key="13">
    <source>
        <dbReference type="EMBL" id="MCK0537320.1"/>
    </source>
</evidence>
<evidence type="ECO:0000256" key="10">
    <source>
        <dbReference type="ARBA" id="ARBA00023237"/>
    </source>
</evidence>
<reference evidence="13" key="1">
    <citation type="submission" date="2022-04" db="EMBL/GenBank/DDBJ databases">
        <title>Alcanivorax sp. CY1518 draft genome sequence.</title>
        <authorList>
            <person name="Zhao G."/>
            <person name="An M."/>
        </authorList>
    </citation>
    <scope>NUCLEOTIDE SEQUENCE</scope>
    <source>
        <strain evidence="13">CY1518</strain>
    </source>
</reference>
<feature type="signal peptide" evidence="11">
    <location>
        <begin position="1"/>
        <end position="24"/>
    </location>
</feature>
<keyword evidence="6 11" id="KW-0732">Signal</keyword>
<name>A0ABT0E661_9GAMM</name>
<feature type="chain" id="PRO_5045960662" evidence="11">
    <location>
        <begin position="25"/>
        <end position="342"/>
    </location>
</feature>
<keyword evidence="10" id="KW-0998">Cell outer membrane</keyword>
<accession>A0ABT0E661</accession>
<comment type="caution">
    <text evidence="13">The sequence shown here is derived from an EMBL/GenBank/DDBJ whole genome shotgun (WGS) entry which is preliminary data.</text>
</comment>
<gene>
    <name evidence="13" type="ORF">MU846_06305</name>
</gene>
<evidence type="ECO:0000256" key="6">
    <source>
        <dbReference type="ARBA" id="ARBA00022729"/>
    </source>
</evidence>
<comment type="subcellular location">
    <subcellularLocation>
        <location evidence="1">Cell outer membrane</location>
        <topology evidence="1">Multi-pass membrane protein</topology>
    </subcellularLocation>
</comment>
<keyword evidence="8" id="KW-0626">Porin</keyword>
<evidence type="ECO:0000256" key="1">
    <source>
        <dbReference type="ARBA" id="ARBA00004571"/>
    </source>
</evidence>
<evidence type="ECO:0000256" key="5">
    <source>
        <dbReference type="ARBA" id="ARBA00022692"/>
    </source>
</evidence>
<dbReference type="InterPro" id="IPR050298">
    <property type="entry name" value="Gram-neg_bact_OMP"/>
</dbReference>
<evidence type="ECO:0000259" key="12">
    <source>
        <dbReference type="Pfam" id="PF13609"/>
    </source>
</evidence>
<protein>
    <submittedName>
        <fullName evidence="13">Porin</fullName>
    </submittedName>
</protein>
<dbReference type="EMBL" id="JALKII010000003">
    <property type="protein sequence ID" value="MCK0537320.1"/>
    <property type="molecule type" value="Genomic_DNA"/>
</dbReference>
<sequence length="342" mass="37464">MSITLRGTLPLVFAAATFPGFAQAQAPQFYGALHVSIDQIDSDIDGNSSQLNTSSNASLLGVRSTHRIGDHLSLLWQVESTIDLVNAGSIDVDRDSFVGLTGDWGLFRVGQFDTPMKVLRNRIDLFGNQAGDARNIVGVDGLDRRFKNGIHYRTPVFYGVTANLHYSTNTGDNATQSSDTQALSSSLEYRNGNFWAALAYDDDSTNDFKSYRLAGLYNLGDFRITALYQETDKPGSAASADTTAYGIGLRYKLNDKVALKTQYYRYELDDTDDSNAELAAVGVDYQYAPALLFYANYAFLENDNTYRTAYNVARTASTTTNATIADGDEKPAALSVGAIYRF</sequence>
<dbReference type="PRINTS" id="PR00184">
    <property type="entry name" value="NEISSPPORIN"/>
</dbReference>
<keyword evidence="5" id="KW-0812">Transmembrane</keyword>
<dbReference type="SUPFAM" id="SSF56935">
    <property type="entry name" value="Porins"/>
    <property type="match status" value="1"/>
</dbReference>
<evidence type="ECO:0000256" key="9">
    <source>
        <dbReference type="ARBA" id="ARBA00023136"/>
    </source>
</evidence>
<evidence type="ECO:0000256" key="2">
    <source>
        <dbReference type="ARBA" id="ARBA00011233"/>
    </source>
</evidence>
<dbReference type="InterPro" id="IPR001702">
    <property type="entry name" value="Porin_Gram-ve"/>
</dbReference>
<evidence type="ECO:0000256" key="11">
    <source>
        <dbReference type="SAM" id="SignalP"/>
    </source>
</evidence>
<dbReference type="Proteomes" id="UP001165524">
    <property type="component" value="Unassembled WGS sequence"/>
</dbReference>
<dbReference type="PANTHER" id="PTHR34501:SF9">
    <property type="entry name" value="MAJOR OUTER MEMBRANE PROTEIN P.IA"/>
    <property type="match status" value="1"/>
</dbReference>
<keyword evidence="3" id="KW-0813">Transport</keyword>